<name>A0A3B1D3U7_9ZZZZ</name>
<accession>A0A3B1D3U7</accession>
<evidence type="ECO:0000313" key="1">
    <source>
        <dbReference type="EMBL" id="VAX36839.1"/>
    </source>
</evidence>
<reference evidence="1" key="1">
    <citation type="submission" date="2018-06" db="EMBL/GenBank/DDBJ databases">
        <authorList>
            <person name="Zhirakovskaya E."/>
        </authorList>
    </citation>
    <scope>NUCLEOTIDE SEQUENCE</scope>
</reference>
<dbReference type="AlphaFoldDB" id="A0A3B1D3U7"/>
<dbReference type="InterPro" id="IPR045864">
    <property type="entry name" value="aa-tRNA-synth_II/BPL/LPL"/>
</dbReference>
<dbReference type="InterPro" id="IPR027031">
    <property type="entry name" value="Gly-tRNA_synthase/POLG2"/>
</dbReference>
<gene>
    <name evidence="1" type="ORF">MNBD_PLANCTO03-1363</name>
</gene>
<feature type="non-terminal residue" evidence="1">
    <location>
        <position position="152"/>
    </location>
</feature>
<dbReference type="PANTHER" id="PTHR10745:SF8">
    <property type="entry name" value="DNA POLYMERASE SUBUNIT GAMMA-2, MITOCHONDRIAL"/>
    <property type="match status" value="1"/>
</dbReference>
<protein>
    <submittedName>
        <fullName evidence="1">Glycyl-tRNA synthetase</fullName>
        <ecNumber evidence="1">6.1.1.14</ecNumber>
    </submittedName>
</protein>
<organism evidence="1">
    <name type="scientific">hydrothermal vent metagenome</name>
    <dbReference type="NCBI Taxonomy" id="652676"/>
    <lineage>
        <taxon>unclassified sequences</taxon>
        <taxon>metagenomes</taxon>
        <taxon>ecological metagenomes</taxon>
    </lineage>
</organism>
<keyword evidence="1" id="KW-0436">Ligase</keyword>
<dbReference type="EC" id="6.1.1.14" evidence="1"/>
<proteinExistence type="predicted"/>
<dbReference type="PANTHER" id="PTHR10745">
    <property type="entry name" value="GLYCYL-TRNA SYNTHETASE/DNA POLYMERASE SUBUNIT GAMMA-2"/>
    <property type="match status" value="1"/>
</dbReference>
<keyword evidence="1" id="KW-0030">Aminoacyl-tRNA synthetase</keyword>
<dbReference type="EMBL" id="UOGK01000078">
    <property type="protein sequence ID" value="VAX36839.1"/>
    <property type="molecule type" value="Genomic_DNA"/>
</dbReference>
<dbReference type="GO" id="GO:0006426">
    <property type="term" value="P:glycyl-tRNA aminoacylation"/>
    <property type="evidence" value="ECO:0007669"/>
    <property type="project" value="TreeGrafter"/>
</dbReference>
<dbReference type="GO" id="GO:0004820">
    <property type="term" value="F:glycine-tRNA ligase activity"/>
    <property type="evidence" value="ECO:0007669"/>
    <property type="project" value="UniProtKB-EC"/>
</dbReference>
<dbReference type="Gene3D" id="3.30.930.10">
    <property type="entry name" value="Bira Bifunctional Protein, Domain 2"/>
    <property type="match status" value="1"/>
</dbReference>
<sequence length="152" mass="17068">MTDNAHKSMDDIVALCKRRGFVYPASEIYGGINGFWDYGPLGTQLKNNLRDAWWEAMVLNPPKGPDGERLQIVGLDSSIIQNPKVWEASGHVGGFNDPMQTCHQCKKLLRADHVLMMVQDSKWFTSLLDQLCSLASTSDWVEGAIRWSKKEG</sequence>
<dbReference type="SUPFAM" id="SSF55681">
    <property type="entry name" value="Class II aaRS and biotin synthetases"/>
    <property type="match status" value="1"/>
</dbReference>
<dbReference type="GO" id="GO:0005737">
    <property type="term" value="C:cytoplasm"/>
    <property type="evidence" value="ECO:0007669"/>
    <property type="project" value="TreeGrafter"/>
</dbReference>